<accession>A0A0P6XRC7</accession>
<evidence type="ECO:0000313" key="1">
    <source>
        <dbReference type="EMBL" id="KPL83024.1"/>
    </source>
</evidence>
<keyword evidence="2" id="KW-1185">Reference proteome</keyword>
<proteinExistence type="predicted"/>
<dbReference type="STRING" id="70996.SE18_19470"/>
<evidence type="ECO:0000313" key="2">
    <source>
        <dbReference type="Proteomes" id="UP000050277"/>
    </source>
</evidence>
<sequence>MLKHVPQYRDTMGVADRHESVVGEWGGAMHRTRETERVGRDVGGAALGVACNLRDGRAFNMAA</sequence>
<organism evidence="1 2">
    <name type="scientific">Herpetosiphon geysericola</name>
    <dbReference type="NCBI Taxonomy" id="70996"/>
    <lineage>
        <taxon>Bacteria</taxon>
        <taxon>Bacillati</taxon>
        <taxon>Chloroflexota</taxon>
        <taxon>Chloroflexia</taxon>
        <taxon>Herpetosiphonales</taxon>
        <taxon>Herpetosiphonaceae</taxon>
        <taxon>Herpetosiphon</taxon>
    </lineage>
</organism>
<protein>
    <submittedName>
        <fullName evidence="1">Uncharacterized protein</fullName>
    </submittedName>
</protein>
<name>A0A0P6XRC7_9CHLR</name>
<reference evidence="1 2" key="1">
    <citation type="submission" date="2015-07" db="EMBL/GenBank/DDBJ databases">
        <title>Whole genome sequence of Herpetosiphon geysericola DSM 7119.</title>
        <authorList>
            <person name="Hemp J."/>
            <person name="Ward L.M."/>
            <person name="Pace L.A."/>
            <person name="Fischer W.W."/>
        </authorList>
    </citation>
    <scope>NUCLEOTIDE SEQUENCE [LARGE SCALE GENOMIC DNA]</scope>
    <source>
        <strain evidence="1 2">DSM 7119</strain>
    </source>
</reference>
<gene>
    <name evidence="1" type="ORF">SE18_19470</name>
</gene>
<dbReference type="Proteomes" id="UP000050277">
    <property type="component" value="Unassembled WGS sequence"/>
</dbReference>
<dbReference type="EMBL" id="LGKP01000030">
    <property type="protein sequence ID" value="KPL83024.1"/>
    <property type="molecule type" value="Genomic_DNA"/>
</dbReference>
<dbReference type="AlphaFoldDB" id="A0A0P6XRC7"/>
<comment type="caution">
    <text evidence="1">The sequence shown here is derived from an EMBL/GenBank/DDBJ whole genome shotgun (WGS) entry which is preliminary data.</text>
</comment>